<dbReference type="Pfam" id="PF20151">
    <property type="entry name" value="DUF6533"/>
    <property type="match status" value="1"/>
</dbReference>
<protein>
    <recommendedName>
        <fullName evidence="3">DUF6533 domain-containing protein</fullName>
    </recommendedName>
</protein>
<evidence type="ECO:0000256" key="1">
    <source>
        <dbReference type="SAM" id="MobiDB-lite"/>
    </source>
</evidence>
<keyword evidence="2" id="KW-0812">Transmembrane</keyword>
<evidence type="ECO:0000313" key="4">
    <source>
        <dbReference type="EMBL" id="KIM33999.1"/>
    </source>
</evidence>
<feature type="transmembrane region" description="Helical" evidence="2">
    <location>
        <begin position="144"/>
        <end position="168"/>
    </location>
</feature>
<gene>
    <name evidence="4" type="ORF">M408DRAFT_325543</name>
</gene>
<keyword evidence="2" id="KW-1133">Transmembrane helix</keyword>
<feature type="region of interest" description="Disordered" evidence="1">
    <location>
        <begin position="326"/>
        <end position="355"/>
    </location>
</feature>
<dbReference type="EMBL" id="KN824277">
    <property type="protein sequence ID" value="KIM33999.1"/>
    <property type="molecule type" value="Genomic_DNA"/>
</dbReference>
<evidence type="ECO:0000259" key="3">
    <source>
        <dbReference type="Pfam" id="PF20151"/>
    </source>
</evidence>
<reference evidence="4 5" key="1">
    <citation type="submission" date="2014-04" db="EMBL/GenBank/DDBJ databases">
        <authorList>
            <consortium name="DOE Joint Genome Institute"/>
            <person name="Kuo A."/>
            <person name="Zuccaro A."/>
            <person name="Kohler A."/>
            <person name="Nagy L.G."/>
            <person name="Floudas D."/>
            <person name="Copeland A."/>
            <person name="Barry K.W."/>
            <person name="Cichocki N."/>
            <person name="Veneault-Fourrey C."/>
            <person name="LaButti K."/>
            <person name="Lindquist E.A."/>
            <person name="Lipzen A."/>
            <person name="Lundell T."/>
            <person name="Morin E."/>
            <person name="Murat C."/>
            <person name="Sun H."/>
            <person name="Tunlid A."/>
            <person name="Henrissat B."/>
            <person name="Grigoriev I.V."/>
            <person name="Hibbett D.S."/>
            <person name="Martin F."/>
            <person name="Nordberg H.P."/>
            <person name="Cantor M.N."/>
            <person name="Hua S.X."/>
        </authorList>
    </citation>
    <scope>NUCLEOTIDE SEQUENCE [LARGE SCALE GENOMIC DNA]</scope>
    <source>
        <strain evidence="4 5">MAFF 305830</strain>
    </source>
</reference>
<sequence>MVSPFSGRPSPPRPGESLDPTICLQLAKGATLNLNTSRYIMLAGLTIALYDIFLLSSDEIRLVWNSGSKMSVRLLYFFNHYVPPALLIIANYQMSPFRPPLSTNVCQTWIPFALCFQVISGICSSYILLLRVIALFGSRRGINLLVYTLFFFSYGICISAAIACIISMRGGMGYYIDFGGVCSFSGNQIWFIVVMTSPILFEICAGILTFYKAFRHAYALWNAAHFPLLHSLLRDGIFFCLTMVALRLCNAFIWAMLPSGSAYLGLYLLWAPLSVMTTRFYLNIKDVATCDPFSPEYSTMMGQMRRRAVVNSSQATTFARVPHSDFATPKSTKPGAYEETPTDTLRDSFEMAPTL</sequence>
<feature type="transmembrane region" description="Helical" evidence="2">
    <location>
        <begin position="36"/>
        <end position="53"/>
    </location>
</feature>
<feature type="transmembrane region" description="Helical" evidence="2">
    <location>
        <begin position="188"/>
        <end position="211"/>
    </location>
</feature>
<evidence type="ECO:0000313" key="5">
    <source>
        <dbReference type="Proteomes" id="UP000054097"/>
    </source>
</evidence>
<dbReference type="OrthoDB" id="2679643at2759"/>
<dbReference type="InterPro" id="IPR045340">
    <property type="entry name" value="DUF6533"/>
</dbReference>
<feature type="transmembrane region" description="Helical" evidence="2">
    <location>
        <begin position="232"/>
        <end position="257"/>
    </location>
</feature>
<reference evidence="5" key="2">
    <citation type="submission" date="2015-01" db="EMBL/GenBank/DDBJ databases">
        <title>Evolutionary Origins and Diversification of the Mycorrhizal Mutualists.</title>
        <authorList>
            <consortium name="DOE Joint Genome Institute"/>
            <consortium name="Mycorrhizal Genomics Consortium"/>
            <person name="Kohler A."/>
            <person name="Kuo A."/>
            <person name="Nagy L.G."/>
            <person name="Floudas D."/>
            <person name="Copeland A."/>
            <person name="Barry K.W."/>
            <person name="Cichocki N."/>
            <person name="Veneault-Fourrey C."/>
            <person name="LaButti K."/>
            <person name="Lindquist E.A."/>
            <person name="Lipzen A."/>
            <person name="Lundell T."/>
            <person name="Morin E."/>
            <person name="Murat C."/>
            <person name="Riley R."/>
            <person name="Ohm R."/>
            <person name="Sun H."/>
            <person name="Tunlid A."/>
            <person name="Henrissat B."/>
            <person name="Grigoriev I.V."/>
            <person name="Hibbett D.S."/>
            <person name="Martin F."/>
        </authorList>
    </citation>
    <scope>NUCLEOTIDE SEQUENCE [LARGE SCALE GENOMIC DNA]</scope>
    <source>
        <strain evidence="5">MAFF 305830</strain>
    </source>
</reference>
<name>A0A0C3BPH7_SERVB</name>
<proteinExistence type="predicted"/>
<accession>A0A0C3BPH7</accession>
<dbReference type="HOGENOM" id="CLU_781116_0_0_1"/>
<dbReference type="AlphaFoldDB" id="A0A0C3BPH7"/>
<feature type="domain" description="DUF6533" evidence="3">
    <location>
        <begin position="39"/>
        <end position="84"/>
    </location>
</feature>
<feature type="transmembrane region" description="Helical" evidence="2">
    <location>
        <begin position="74"/>
        <end position="94"/>
    </location>
</feature>
<keyword evidence="2" id="KW-0472">Membrane</keyword>
<organism evidence="4 5">
    <name type="scientific">Serendipita vermifera MAFF 305830</name>
    <dbReference type="NCBI Taxonomy" id="933852"/>
    <lineage>
        <taxon>Eukaryota</taxon>
        <taxon>Fungi</taxon>
        <taxon>Dikarya</taxon>
        <taxon>Basidiomycota</taxon>
        <taxon>Agaricomycotina</taxon>
        <taxon>Agaricomycetes</taxon>
        <taxon>Sebacinales</taxon>
        <taxon>Serendipitaceae</taxon>
        <taxon>Serendipita</taxon>
    </lineage>
</organism>
<feature type="transmembrane region" description="Helical" evidence="2">
    <location>
        <begin position="109"/>
        <end position="132"/>
    </location>
</feature>
<keyword evidence="5" id="KW-1185">Reference proteome</keyword>
<evidence type="ECO:0000256" key="2">
    <source>
        <dbReference type="SAM" id="Phobius"/>
    </source>
</evidence>
<dbReference type="Proteomes" id="UP000054097">
    <property type="component" value="Unassembled WGS sequence"/>
</dbReference>